<evidence type="ECO:0000256" key="9">
    <source>
        <dbReference type="HAMAP-Rule" id="MF_00161"/>
    </source>
</evidence>
<evidence type="ECO:0000256" key="1">
    <source>
        <dbReference type="ARBA" id="ARBA00006139"/>
    </source>
</evidence>
<evidence type="ECO:0000256" key="3">
    <source>
        <dbReference type="ARBA" id="ARBA00022670"/>
    </source>
</evidence>
<dbReference type="HAMAP" id="MF_00161">
    <property type="entry name" value="LspA"/>
    <property type="match status" value="1"/>
</dbReference>
<accession>A0ABX5QRI6</accession>
<comment type="pathway">
    <text evidence="9">Protein modification; lipoprotein biosynthesis (signal peptide cleavage).</text>
</comment>
<protein>
    <recommendedName>
        <fullName evidence="9">Lipoprotein signal peptidase</fullName>
        <ecNumber evidence="9">3.4.23.36</ecNumber>
    </recommendedName>
    <alternativeName>
        <fullName evidence="9">Prolipoprotein signal peptidase</fullName>
    </alternativeName>
    <alternativeName>
        <fullName evidence="9">Signal peptidase II</fullName>
        <shortName evidence="9">SPase II</shortName>
    </alternativeName>
</protein>
<evidence type="ECO:0000256" key="10">
    <source>
        <dbReference type="RuleBase" id="RU000594"/>
    </source>
</evidence>
<evidence type="ECO:0000256" key="6">
    <source>
        <dbReference type="ARBA" id="ARBA00022801"/>
    </source>
</evidence>
<reference evidence="13 14" key="1">
    <citation type="submission" date="2018-01" db="EMBL/GenBank/DDBJ databases">
        <title>The whole genome sequencing and assembly of Fervidobacterium changbaicum CBS-1 strain.</title>
        <authorList>
            <person name="Kim J.-Y."/>
            <person name="Park M.-K."/>
            <person name="Yi H."/>
            <person name="Bahn Y.-S."/>
            <person name="Kim J.F."/>
            <person name="Lee D.-W."/>
        </authorList>
    </citation>
    <scope>NUCLEOTIDE SEQUENCE [LARGE SCALE GENOMIC DNA]</scope>
    <source>
        <strain evidence="13 14">CBS-1</strain>
    </source>
</reference>
<evidence type="ECO:0000256" key="8">
    <source>
        <dbReference type="ARBA" id="ARBA00023136"/>
    </source>
</evidence>
<dbReference type="NCBIfam" id="TIGR00077">
    <property type="entry name" value="lspA"/>
    <property type="match status" value="1"/>
</dbReference>
<feature type="active site" evidence="9">
    <location>
        <position position="106"/>
    </location>
</feature>
<evidence type="ECO:0000313" key="13">
    <source>
        <dbReference type="EMBL" id="QAV33050.1"/>
    </source>
</evidence>
<dbReference type="PANTHER" id="PTHR33695:SF1">
    <property type="entry name" value="LIPOPROTEIN SIGNAL PEPTIDASE"/>
    <property type="match status" value="1"/>
</dbReference>
<evidence type="ECO:0000256" key="7">
    <source>
        <dbReference type="ARBA" id="ARBA00022989"/>
    </source>
</evidence>
<comment type="subcellular location">
    <subcellularLocation>
        <location evidence="9">Cell membrane</location>
        <topology evidence="9">Multi-pass membrane protein</topology>
    </subcellularLocation>
</comment>
<sequence>MFWIVLSLTLDQITKHLATLYLRFGEIKTFLGFFHFTYATNRGIAFGLFPGVKEAVIYLTLIITVIASLIPLVFKVSKLTEMFIGFIVGGALGNLVDRIRYGYVVDFLTFTYWPTIINVADIFITIGSIGIMIQMIIAESKAKNKGTIESTKDRREEKGIYERIYGRLRGHGEYGGTGRTGRNGGATAGASATGEDGYTGNKQGRRLAARQIRDGEDSRLDIKNVYSESDKEWRGSGEWNFEEAELQGEVWGYNYLDGTSETPDSRNST</sequence>
<evidence type="ECO:0000256" key="4">
    <source>
        <dbReference type="ARBA" id="ARBA00022692"/>
    </source>
</evidence>
<keyword evidence="8 9" id="KW-0472">Membrane</keyword>
<keyword evidence="3 9" id="KW-0645">Protease</keyword>
<dbReference type="Pfam" id="PF01252">
    <property type="entry name" value="Peptidase_A8"/>
    <property type="match status" value="1"/>
</dbReference>
<comment type="caution">
    <text evidence="9">Lacks conserved residue(s) required for the propagation of feature annotation.</text>
</comment>
<feature type="compositionally biased region" description="Gly residues" evidence="12">
    <location>
        <begin position="173"/>
        <end position="187"/>
    </location>
</feature>
<evidence type="ECO:0000256" key="5">
    <source>
        <dbReference type="ARBA" id="ARBA00022750"/>
    </source>
</evidence>
<keyword evidence="4 9" id="KW-0812">Transmembrane</keyword>
<evidence type="ECO:0000256" key="11">
    <source>
        <dbReference type="RuleBase" id="RU004181"/>
    </source>
</evidence>
<comment type="catalytic activity">
    <reaction evidence="9 10">
        <text>Release of signal peptides from bacterial membrane prolipoproteins. Hydrolyzes -Xaa-Yaa-Zaa-|-(S,diacylglyceryl)Cys-, in which Xaa is hydrophobic (preferably Leu), and Yaa (Ala or Ser) and Zaa (Gly or Ala) have small, neutral side chains.</text>
        <dbReference type="EC" id="3.4.23.36"/>
    </reaction>
</comment>
<dbReference type="Proteomes" id="UP000288947">
    <property type="component" value="Chromosome"/>
</dbReference>
<comment type="function">
    <text evidence="9 10">This protein specifically catalyzes the removal of signal peptides from prolipoproteins.</text>
</comment>
<keyword evidence="7 9" id="KW-1133">Transmembrane helix</keyword>
<dbReference type="EMBL" id="CP026721">
    <property type="protein sequence ID" value="QAV33050.1"/>
    <property type="molecule type" value="Genomic_DNA"/>
</dbReference>
<feature type="transmembrane region" description="Helical" evidence="9">
    <location>
        <begin position="55"/>
        <end position="74"/>
    </location>
</feature>
<evidence type="ECO:0000313" key="14">
    <source>
        <dbReference type="Proteomes" id="UP000288947"/>
    </source>
</evidence>
<keyword evidence="14" id="KW-1185">Reference proteome</keyword>
<dbReference type="PANTHER" id="PTHR33695">
    <property type="entry name" value="LIPOPROTEIN SIGNAL PEPTIDASE"/>
    <property type="match status" value="1"/>
</dbReference>
<dbReference type="InterPro" id="IPR001872">
    <property type="entry name" value="Peptidase_A8"/>
</dbReference>
<keyword evidence="5 9" id="KW-0064">Aspartyl protease</keyword>
<comment type="similarity">
    <text evidence="1 9 11">Belongs to the peptidase A8 family.</text>
</comment>
<feature type="transmembrane region" description="Helical" evidence="9">
    <location>
        <begin position="116"/>
        <end position="137"/>
    </location>
</feature>
<dbReference type="EC" id="3.4.23.36" evidence="9"/>
<proteinExistence type="inferred from homology"/>
<feature type="region of interest" description="Disordered" evidence="12">
    <location>
        <begin position="172"/>
        <end position="205"/>
    </location>
</feature>
<feature type="transmembrane region" description="Helical" evidence="9">
    <location>
        <begin position="79"/>
        <end position="96"/>
    </location>
</feature>
<gene>
    <name evidence="9 13" type="primary">lspA</name>
    <name evidence="13" type="ORF">CBS1_04435</name>
</gene>
<dbReference type="PROSITE" id="PS00855">
    <property type="entry name" value="SPASE_II"/>
    <property type="match status" value="1"/>
</dbReference>
<dbReference type="PRINTS" id="PR00781">
    <property type="entry name" value="LIPOSIGPTASE"/>
</dbReference>
<name>A0ABX5QRI6_9BACT</name>
<evidence type="ECO:0000256" key="2">
    <source>
        <dbReference type="ARBA" id="ARBA00022475"/>
    </source>
</evidence>
<keyword evidence="2 9" id="KW-1003">Cell membrane</keyword>
<evidence type="ECO:0000256" key="12">
    <source>
        <dbReference type="SAM" id="MobiDB-lite"/>
    </source>
</evidence>
<feature type="active site" evidence="9">
    <location>
        <position position="121"/>
    </location>
</feature>
<organism evidence="13 14">
    <name type="scientific">Fervidobacterium changbaicum</name>
    <dbReference type="NCBI Taxonomy" id="310769"/>
    <lineage>
        <taxon>Bacteria</taxon>
        <taxon>Thermotogati</taxon>
        <taxon>Thermotogota</taxon>
        <taxon>Thermotogae</taxon>
        <taxon>Thermotogales</taxon>
        <taxon>Fervidobacteriaceae</taxon>
        <taxon>Fervidobacterium</taxon>
    </lineage>
</organism>
<keyword evidence="6 9" id="KW-0378">Hydrolase</keyword>